<evidence type="ECO:0000259" key="2">
    <source>
        <dbReference type="PROSITE" id="PS50835"/>
    </source>
</evidence>
<evidence type="ECO:0000313" key="4">
    <source>
        <dbReference type="RefSeq" id="XP_029015389.1"/>
    </source>
</evidence>
<keyword evidence="3" id="KW-1185">Reference proteome</keyword>
<dbReference type="GeneID" id="114860743"/>
<protein>
    <submittedName>
        <fullName evidence="4 5">Uncharacterized protein LOC114860743</fullName>
    </submittedName>
</protein>
<dbReference type="Gene3D" id="2.60.40.10">
    <property type="entry name" value="Immunoglobulins"/>
    <property type="match status" value="1"/>
</dbReference>
<dbReference type="SMART" id="SM00409">
    <property type="entry name" value="IG"/>
    <property type="match status" value="1"/>
</dbReference>
<dbReference type="KEGG" id="bspl:114860743"/>
<evidence type="ECO:0000313" key="5">
    <source>
        <dbReference type="RefSeq" id="XP_029015399.1"/>
    </source>
</evidence>
<dbReference type="SUPFAM" id="SSF48726">
    <property type="entry name" value="Immunoglobulin"/>
    <property type="match status" value="1"/>
</dbReference>
<proteinExistence type="predicted"/>
<name>A0A6P7NC68_BETSP</name>
<feature type="domain" description="Ig-like" evidence="2">
    <location>
        <begin position="21"/>
        <end position="130"/>
    </location>
</feature>
<evidence type="ECO:0000313" key="3">
    <source>
        <dbReference type="Proteomes" id="UP000515150"/>
    </source>
</evidence>
<feature type="chain" id="PRO_5044651784" evidence="1">
    <location>
        <begin position="20"/>
        <end position="261"/>
    </location>
</feature>
<accession>A0A6P7NC68</accession>
<evidence type="ECO:0000313" key="6">
    <source>
        <dbReference type="RefSeq" id="XP_029015409.1"/>
    </source>
</evidence>
<dbReference type="InterPro" id="IPR007110">
    <property type="entry name" value="Ig-like_dom"/>
</dbReference>
<dbReference type="Proteomes" id="UP000515150">
    <property type="component" value="Chromosome 1"/>
</dbReference>
<dbReference type="InterPro" id="IPR003599">
    <property type="entry name" value="Ig_sub"/>
</dbReference>
<gene>
    <name evidence="4 5 6" type="primary">LOC114860743</name>
</gene>
<dbReference type="RefSeq" id="XP_029015389.1">
    <property type="nucleotide sequence ID" value="XM_029159556.3"/>
</dbReference>
<dbReference type="RefSeq" id="XP_029015409.1">
    <property type="nucleotide sequence ID" value="XM_029159576.3"/>
</dbReference>
<dbReference type="InterPro" id="IPR013783">
    <property type="entry name" value="Ig-like_fold"/>
</dbReference>
<keyword evidence="1" id="KW-0732">Signal</keyword>
<dbReference type="InterPro" id="IPR036179">
    <property type="entry name" value="Ig-like_dom_sf"/>
</dbReference>
<organism evidence="3 6">
    <name type="scientific">Betta splendens</name>
    <name type="common">Siamese fighting fish</name>
    <dbReference type="NCBI Taxonomy" id="158456"/>
    <lineage>
        <taxon>Eukaryota</taxon>
        <taxon>Metazoa</taxon>
        <taxon>Chordata</taxon>
        <taxon>Craniata</taxon>
        <taxon>Vertebrata</taxon>
        <taxon>Euteleostomi</taxon>
        <taxon>Actinopterygii</taxon>
        <taxon>Neopterygii</taxon>
        <taxon>Teleostei</taxon>
        <taxon>Neoteleostei</taxon>
        <taxon>Acanthomorphata</taxon>
        <taxon>Anabantaria</taxon>
        <taxon>Anabantiformes</taxon>
        <taxon>Anabantoidei</taxon>
        <taxon>Osphronemidae</taxon>
        <taxon>Betta</taxon>
    </lineage>
</organism>
<dbReference type="PROSITE" id="PS50835">
    <property type="entry name" value="IG_LIKE"/>
    <property type="match status" value="1"/>
</dbReference>
<feature type="signal peptide" evidence="1">
    <location>
        <begin position="1"/>
        <end position="19"/>
    </location>
</feature>
<dbReference type="AlphaFoldDB" id="A0A6P7NC68"/>
<evidence type="ECO:0000256" key="1">
    <source>
        <dbReference type="SAM" id="SignalP"/>
    </source>
</evidence>
<reference evidence="4 5" key="1">
    <citation type="submission" date="2025-04" db="UniProtKB">
        <authorList>
            <consortium name="RefSeq"/>
        </authorList>
    </citation>
    <scope>IDENTIFICATION</scope>
</reference>
<sequence>MTGFTALHVLWLTSAFTFAREEMVRLHVSPRVAAAAGRPAALRCSVSSERPSHLRVQHMEWSRNKTTLCSVNSRGNLSTNAQLAPSDFHCGYEDQQLVLVFNRVRPMESGRYGCKLQSNQGALHQYTVLELEEHSGGAEGYVTRHGPACRFRHVHPDGEVHWFHGSRRLPHDGRHGTTKRVEDGGWLSIDSHLRRNASEEPYNCSLRSAGSGRVIASALVYHTDALLEGDGGHAPSLLRNGGAAAAGAVLYISTSLLFTLQ</sequence>
<dbReference type="RefSeq" id="XP_029015399.1">
    <property type="nucleotide sequence ID" value="XM_029159566.3"/>
</dbReference>
<dbReference type="OrthoDB" id="8535511at2759"/>